<comment type="caution">
    <text evidence="2">The sequence shown here is derived from an EMBL/GenBank/DDBJ whole genome shotgun (WGS) entry which is preliminary data.</text>
</comment>
<dbReference type="InterPro" id="IPR004252">
    <property type="entry name" value="Probable_transposase_24"/>
</dbReference>
<keyword evidence="3" id="KW-1185">Reference proteome</keyword>
<organism evidence="2 3">
    <name type="scientific">Rubroshorea leprosula</name>
    <dbReference type="NCBI Taxonomy" id="152421"/>
    <lineage>
        <taxon>Eukaryota</taxon>
        <taxon>Viridiplantae</taxon>
        <taxon>Streptophyta</taxon>
        <taxon>Embryophyta</taxon>
        <taxon>Tracheophyta</taxon>
        <taxon>Spermatophyta</taxon>
        <taxon>Magnoliopsida</taxon>
        <taxon>eudicotyledons</taxon>
        <taxon>Gunneridae</taxon>
        <taxon>Pentapetalae</taxon>
        <taxon>rosids</taxon>
        <taxon>malvids</taxon>
        <taxon>Malvales</taxon>
        <taxon>Dipterocarpaceae</taxon>
        <taxon>Rubroshorea</taxon>
    </lineage>
</organism>
<evidence type="ECO:0008006" key="4">
    <source>
        <dbReference type="Google" id="ProtNLM"/>
    </source>
</evidence>
<accession>A0AAV5L184</accession>
<dbReference type="AlphaFoldDB" id="A0AAV5L184"/>
<dbReference type="InterPro" id="IPR039266">
    <property type="entry name" value="EN-1/SPM"/>
</dbReference>
<sequence>MSGGPMSSARSRGTARRRAQSDAVDLGCSSTPIMEPRPAQSISPQASIHVAVSGNREGKKGRGPNKAKKGPKTPDERPLIQLSPNRQFLDVEVPRLITTLWKRFYDGDYFTYELFPEEKRVQVWEQFKAHYKWPVQEEDAVRKAFLSSMKKRWSDNMKDERDKWRKNSDYKPIWVPDHLWPNLCTYWDSPEFASLSGRGKKNRGSGDRVTHTIGSVSFDVHEERMTKAVGGVRPGHQDLYRETHTMRKGVSRGEEAPWCGEKHKARHDTYVVECSITHGSDSASWPPRDNDAWANAVGGCHTNFMPGIGSQVNPEDIGFTYRKRGPGKNSYMSLMISDLAEKQAQDRETMEAMRTEIDHVKEEREVMKRMMEEMGRMQSCLSQQFATFNAYGMRPPMVGPSFPPTGQAFPPIGQAFPPIGTSCPPAGPSF</sequence>
<dbReference type="GO" id="GO:0032196">
    <property type="term" value="P:transposition"/>
    <property type="evidence" value="ECO:0007669"/>
    <property type="project" value="InterPro"/>
</dbReference>
<feature type="region of interest" description="Disordered" evidence="1">
    <location>
        <begin position="1"/>
        <end position="79"/>
    </location>
</feature>
<gene>
    <name evidence="2" type="ORF">SLEP1_g39647</name>
</gene>
<name>A0AAV5L184_9ROSI</name>
<dbReference type="EMBL" id="BPVZ01000089">
    <property type="protein sequence ID" value="GKV30875.1"/>
    <property type="molecule type" value="Genomic_DNA"/>
</dbReference>
<reference evidence="2 3" key="1">
    <citation type="journal article" date="2021" name="Commun. Biol.">
        <title>The genome of Shorea leprosula (Dipterocarpaceae) highlights the ecological relevance of drought in aseasonal tropical rainforests.</title>
        <authorList>
            <person name="Ng K.K.S."/>
            <person name="Kobayashi M.J."/>
            <person name="Fawcett J.A."/>
            <person name="Hatakeyama M."/>
            <person name="Paape T."/>
            <person name="Ng C.H."/>
            <person name="Ang C.C."/>
            <person name="Tnah L.H."/>
            <person name="Lee C.T."/>
            <person name="Nishiyama T."/>
            <person name="Sese J."/>
            <person name="O'Brien M.J."/>
            <person name="Copetti D."/>
            <person name="Mohd Noor M.I."/>
            <person name="Ong R.C."/>
            <person name="Putra M."/>
            <person name="Sireger I.Z."/>
            <person name="Indrioko S."/>
            <person name="Kosugi Y."/>
            <person name="Izuno A."/>
            <person name="Isagi Y."/>
            <person name="Lee S.L."/>
            <person name="Shimizu K.K."/>
        </authorList>
    </citation>
    <scope>NUCLEOTIDE SEQUENCE [LARGE SCALE GENOMIC DNA]</scope>
    <source>
        <strain evidence="2">214</strain>
    </source>
</reference>
<feature type="compositionally biased region" description="Basic residues" evidence="1">
    <location>
        <begin position="59"/>
        <end position="71"/>
    </location>
</feature>
<dbReference type="PANTHER" id="PTHR33157">
    <property type="entry name" value="AUTONOMOUS TRANSPOSABLE ELEMENT EN-1 MOSAIC PROTEIN-RELATED"/>
    <property type="match status" value="1"/>
</dbReference>
<evidence type="ECO:0000313" key="2">
    <source>
        <dbReference type="EMBL" id="GKV30875.1"/>
    </source>
</evidence>
<evidence type="ECO:0000313" key="3">
    <source>
        <dbReference type="Proteomes" id="UP001054252"/>
    </source>
</evidence>
<dbReference type="Proteomes" id="UP001054252">
    <property type="component" value="Unassembled WGS sequence"/>
</dbReference>
<dbReference type="Pfam" id="PF03004">
    <property type="entry name" value="Transposase_24"/>
    <property type="match status" value="1"/>
</dbReference>
<protein>
    <recommendedName>
        <fullName evidence="4">Transposase, Ptta/En/Spm, plant</fullName>
    </recommendedName>
</protein>
<proteinExistence type="predicted"/>
<evidence type="ECO:0000256" key="1">
    <source>
        <dbReference type="SAM" id="MobiDB-lite"/>
    </source>
</evidence>